<evidence type="ECO:0000313" key="1">
    <source>
        <dbReference type="EMBL" id="EME77228.1"/>
    </source>
</evidence>
<dbReference type="EMBL" id="KB446566">
    <property type="protein sequence ID" value="EME77228.1"/>
    <property type="molecule type" value="Genomic_DNA"/>
</dbReference>
<dbReference type="HOGENOM" id="CLU_502594_0_0_1"/>
<dbReference type="Gene3D" id="1.25.10.10">
    <property type="entry name" value="Leucine-rich Repeat Variant"/>
    <property type="match status" value="1"/>
</dbReference>
<dbReference type="VEuPathDB" id="FungiDB:MYCFIDRAFT_179810"/>
<keyword evidence="2" id="KW-1185">Reference proteome</keyword>
<name>M3AJ75_PSEFD</name>
<dbReference type="InterPro" id="IPR011989">
    <property type="entry name" value="ARM-like"/>
</dbReference>
<dbReference type="eggNOG" id="ENOG502R947">
    <property type="taxonomic scope" value="Eukaryota"/>
</dbReference>
<gene>
    <name evidence="1" type="ORF">MYCFIDRAFT_179810</name>
</gene>
<dbReference type="AlphaFoldDB" id="M3AJ75"/>
<dbReference type="SUPFAM" id="SSF48371">
    <property type="entry name" value="ARM repeat"/>
    <property type="match status" value="1"/>
</dbReference>
<dbReference type="RefSeq" id="XP_007932020.1">
    <property type="nucleotide sequence ID" value="XM_007933829.1"/>
</dbReference>
<reference evidence="1 2" key="1">
    <citation type="journal article" date="2012" name="PLoS Pathog.">
        <title>Diverse lifestyles and strategies of plant pathogenesis encoded in the genomes of eighteen Dothideomycetes fungi.</title>
        <authorList>
            <person name="Ohm R.A."/>
            <person name="Feau N."/>
            <person name="Henrissat B."/>
            <person name="Schoch C.L."/>
            <person name="Horwitz B.A."/>
            <person name="Barry K.W."/>
            <person name="Condon B.J."/>
            <person name="Copeland A.C."/>
            <person name="Dhillon B."/>
            <person name="Glaser F."/>
            <person name="Hesse C.N."/>
            <person name="Kosti I."/>
            <person name="LaButti K."/>
            <person name="Lindquist E.A."/>
            <person name="Lucas S."/>
            <person name="Salamov A.A."/>
            <person name="Bradshaw R.E."/>
            <person name="Ciuffetti L."/>
            <person name="Hamelin R.C."/>
            <person name="Kema G.H.J."/>
            <person name="Lawrence C."/>
            <person name="Scott J.A."/>
            <person name="Spatafora J.W."/>
            <person name="Turgeon B.G."/>
            <person name="de Wit P.J.G.M."/>
            <person name="Zhong S."/>
            <person name="Goodwin S.B."/>
            <person name="Grigoriev I.V."/>
        </authorList>
    </citation>
    <scope>NUCLEOTIDE SEQUENCE [LARGE SCALE GENOMIC DNA]</scope>
    <source>
        <strain evidence="1 2">CIRAD86</strain>
    </source>
</reference>
<dbReference type="KEGG" id="pfj:MYCFIDRAFT_179810"/>
<organism evidence="1 2">
    <name type="scientific">Pseudocercospora fijiensis (strain CIRAD86)</name>
    <name type="common">Black leaf streak disease fungus</name>
    <name type="synonym">Mycosphaerella fijiensis</name>
    <dbReference type="NCBI Taxonomy" id="383855"/>
    <lineage>
        <taxon>Eukaryota</taxon>
        <taxon>Fungi</taxon>
        <taxon>Dikarya</taxon>
        <taxon>Ascomycota</taxon>
        <taxon>Pezizomycotina</taxon>
        <taxon>Dothideomycetes</taxon>
        <taxon>Dothideomycetidae</taxon>
        <taxon>Mycosphaerellales</taxon>
        <taxon>Mycosphaerellaceae</taxon>
        <taxon>Pseudocercospora</taxon>
    </lineage>
</organism>
<dbReference type="Proteomes" id="UP000016932">
    <property type="component" value="Unassembled WGS sequence"/>
</dbReference>
<dbReference type="GeneID" id="19334219"/>
<dbReference type="InterPro" id="IPR016024">
    <property type="entry name" value="ARM-type_fold"/>
</dbReference>
<dbReference type="STRING" id="383855.M3AJ75"/>
<protein>
    <submittedName>
        <fullName evidence="1">Uncharacterized protein</fullName>
    </submittedName>
</protein>
<accession>M3AJ75</accession>
<evidence type="ECO:0000313" key="2">
    <source>
        <dbReference type="Proteomes" id="UP000016932"/>
    </source>
</evidence>
<dbReference type="OrthoDB" id="26149at2759"/>
<sequence length="542" mass="59273">MLRPDQLLRACYIVQRHFVWIVHLEVGVSCVWSQSCSGGSGGLGYKCPYIDSCDLARDGGLSKSLQPSQASSLIALAGGIVEANALLDMQHWGVGGGMLMLWNRRTPTSRLRSGGQGIDQLPFNFTWPERGMTSADSAEDQVALDVTALSTPDTPRDKRHQAIARLALASREQPAVRERLAHSLPALVENLSDASAPDPTLHNETARDTITAIGFSWITRFLLPHGGDSQISGFRELAAQLHKSNLLTSWPFDAEEQVRDILLWITGHKAELEPALQEQLPSAVLSGLLDQLPQREDGENVEAVLIATELVLVYLRDPVVQGQIAGQRLVGRVLEIIKEHEDPFLAAAIEDKEDADLLKAQNANLVWCLSDISANPEFVKYYSLEDDIISAQGTSILSYICHARGDACSGSYFIACCQIIGNLLWALPQESYASWAEEGSLQGFALHKSLLDVLASADQEGLSIEALHSIAGVLIQLSRPSLRARRLIGQSENALDAMKHLCRHEHSEIRQDCVKLLKALGNDCRENQNKFAAAGSIMKSNI</sequence>
<proteinExistence type="predicted"/>